<dbReference type="EMBL" id="JAIWYP010000014">
    <property type="protein sequence ID" value="KAH3713237.1"/>
    <property type="molecule type" value="Genomic_DNA"/>
</dbReference>
<reference evidence="1" key="1">
    <citation type="journal article" date="2019" name="bioRxiv">
        <title>The Genome of the Zebra Mussel, Dreissena polymorpha: A Resource for Invasive Species Research.</title>
        <authorList>
            <person name="McCartney M.A."/>
            <person name="Auch B."/>
            <person name="Kono T."/>
            <person name="Mallez S."/>
            <person name="Zhang Y."/>
            <person name="Obille A."/>
            <person name="Becker A."/>
            <person name="Abrahante J.E."/>
            <person name="Garbe J."/>
            <person name="Badalamenti J.P."/>
            <person name="Herman A."/>
            <person name="Mangelson H."/>
            <person name="Liachko I."/>
            <person name="Sullivan S."/>
            <person name="Sone E.D."/>
            <person name="Koren S."/>
            <person name="Silverstein K.A.T."/>
            <person name="Beckman K.B."/>
            <person name="Gohl D.M."/>
        </authorList>
    </citation>
    <scope>NUCLEOTIDE SEQUENCE</scope>
    <source>
        <strain evidence="1">Duluth1</strain>
        <tissue evidence="1">Whole animal</tissue>
    </source>
</reference>
<keyword evidence="2" id="KW-1185">Reference proteome</keyword>
<comment type="caution">
    <text evidence="1">The sequence shown here is derived from an EMBL/GenBank/DDBJ whole genome shotgun (WGS) entry which is preliminary data.</text>
</comment>
<dbReference type="AlphaFoldDB" id="A0A9D4BYA6"/>
<protein>
    <submittedName>
        <fullName evidence="1">Uncharacterized protein</fullName>
    </submittedName>
</protein>
<accession>A0A9D4BYA6</accession>
<organism evidence="1 2">
    <name type="scientific">Dreissena polymorpha</name>
    <name type="common">Zebra mussel</name>
    <name type="synonym">Mytilus polymorpha</name>
    <dbReference type="NCBI Taxonomy" id="45954"/>
    <lineage>
        <taxon>Eukaryota</taxon>
        <taxon>Metazoa</taxon>
        <taxon>Spiralia</taxon>
        <taxon>Lophotrochozoa</taxon>
        <taxon>Mollusca</taxon>
        <taxon>Bivalvia</taxon>
        <taxon>Autobranchia</taxon>
        <taxon>Heteroconchia</taxon>
        <taxon>Euheterodonta</taxon>
        <taxon>Imparidentia</taxon>
        <taxon>Neoheterodontei</taxon>
        <taxon>Myida</taxon>
        <taxon>Dreissenoidea</taxon>
        <taxon>Dreissenidae</taxon>
        <taxon>Dreissena</taxon>
    </lineage>
</organism>
<evidence type="ECO:0000313" key="1">
    <source>
        <dbReference type="EMBL" id="KAH3713237.1"/>
    </source>
</evidence>
<reference evidence="1" key="2">
    <citation type="submission" date="2020-11" db="EMBL/GenBank/DDBJ databases">
        <authorList>
            <person name="McCartney M.A."/>
            <person name="Auch B."/>
            <person name="Kono T."/>
            <person name="Mallez S."/>
            <person name="Becker A."/>
            <person name="Gohl D.M."/>
            <person name="Silverstein K.A.T."/>
            <person name="Koren S."/>
            <person name="Bechman K.B."/>
            <person name="Herman A."/>
            <person name="Abrahante J.E."/>
            <person name="Garbe J."/>
        </authorList>
    </citation>
    <scope>NUCLEOTIDE SEQUENCE</scope>
    <source>
        <strain evidence="1">Duluth1</strain>
        <tissue evidence="1">Whole animal</tissue>
    </source>
</reference>
<gene>
    <name evidence="1" type="ORF">DPMN_073024</name>
</gene>
<sequence length="68" mass="7511">MSLLWINPAAHPPAIKDDTLPLGLKKDSEIVRSFVRATKPNIKSNIADSVLLSQFMRDNGRCNISHAP</sequence>
<proteinExistence type="predicted"/>
<name>A0A9D4BYA6_DREPO</name>
<dbReference type="Proteomes" id="UP000828390">
    <property type="component" value="Unassembled WGS sequence"/>
</dbReference>
<evidence type="ECO:0000313" key="2">
    <source>
        <dbReference type="Proteomes" id="UP000828390"/>
    </source>
</evidence>